<sequence length="43" mass="4892">MKITGVVRSFDVAHFPVQGRAITLGDIAKNPNFWSVYKQSLWL</sequence>
<keyword evidence="2" id="KW-1185">Reference proteome</keyword>
<protein>
    <submittedName>
        <fullName evidence="3">ABC transporter ATP-binding protein</fullName>
    </submittedName>
</protein>
<proteinExistence type="predicted"/>
<dbReference type="AlphaFoldDB" id="A0A0N4SY53"/>
<dbReference type="Proteomes" id="UP000278627">
    <property type="component" value="Unassembled WGS sequence"/>
</dbReference>
<accession>A0A0N4SY53</accession>
<evidence type="ECO:0000313" key="2">
    <source>
        <dbReference type="Proteomes" id="UP000278627"/>
    </source>
</evidence>
<dbReference type="EMBL" id="UZAD01000033">
    <property type="protein sequence ID" value="VDN81832.1"/>
    <property type="molecule type" value="Genomic_DNA"/>
</dbReference>
<organism evidence="3">
    <name type="scientific">Brugia pahangi</name>
    <name type="common">Filarial nematode worm</name>
    <dbReference type="NCBI Taxonomy" id="6280"/>
    <lineage>
        <taxon>Eukaryota</taxon>
        <taxon>Metazoa</taxon>
        <taxon>Ecdysozoa</taxon>
        <taxon>Nematoda</taxon>
        <taxon>Chromadorea</taxon>
        <taxon>Rhabditida</taxon>
        <taxon>Spirurina</taxon>
        <taxon>Spiruromorpha</taxon>
        <taxon>Filarioidea</taxon>
        <taxon>Onchocercidae</taxon>
        <taxon>Brugia</taxon>
    </lineage>
</organism>
<name>A0A0N4SY53_BRUPA</name>
<reference evidence="3" key="1">
    <citation type="submission" date="2017-02" db="UniProtKB">
        <authorList>
            <consortium name="WormBaseParasite"/>
        </authorList>
    </citation>
    <scope>IDENTIFICATION</scope>
</reference>
<gene>
    <name evidence="1" type="ORF">BPAG_LOCUS646</name>
</gene>
<evidence type="ECO:0000313" key="3">
    <source>
        <dbReference type="WBParaSite" id="BPAG_0000064501-mRNA-1"/>
    </source>
</evidence>
<dbReference type="WBParaSite" id="BPAG_0000064501-mRNA-1">
    <property type="protein sequence ID" value="BPAG_0000064501-mRNA-1"/>
    <property type="gene ID" value="BPAG_0000064501"/>
</dbReference>
<reference evidence="1 2" key="2">
    <citation type="submission" date="2018-11" db="EMBL/GenBank/DDBJ databases">
        <authorList>
            <consortium name="Pathogen Informatics"/>
        </authorList>
    </citation>
    <scope>NUCLEOTIDE SEQUENCE [LARGE SCALE GENOMIC DNA]</scope>
</reference>
<evidence type="ECO:0000313" key="1">
    <source>
        <dbReference type="EMBL" id="VDN81832.1"/>
    </source>
</evidence>